<reference evidence="1 2" key="1">
    <citation type="submission" date="2024-03" db="EMBL/GenBank/DDBJ databases">
        <title>Mouse gut bacterial collection (mGBC) of GemPharmatech.</title>
        <authorList>
            <person name="He Y."/>
            <person name="Dong L."/>
            <person name="Wu D."/>
            <person name="Gao X."/>
            <person name="Lin Z."/>
        </authorList>
    </citation>
    <scope>NUCLEOTIDE SEQUENCE [LARGE SCALE GENOMIC DNA]</scope>
    <source>
        <strain evidence="1 2">54-13</strain>
    </source>
</reference>
<sequence>MKVLTMTQYRLKRAYEPSSDGDGFRVYIDRLWPRGLSHETFHYDLWDKDIAPSSELREWFHADPEKRWTEFERRYTAELNDNSSFNALRHLLAQKPVVTLVYSSHDELHNNAIVVYDLLTK</sequence>
<accession>A0ABV4CZM2</accession>
<dbReference type="PANTHER" id="PTHR36849:SF1">
    <property type="entry name" value="CYTOPLASMIC PROTEIN"/>
    <property type="match status" value="1"/>
</dbReference>
<comment type="caution">
    <text evidence="1">The sequence shown here is derived from an EMBL/GenBank/DDBJ whole genome shotgun (WGS) entry which is preliminary data.</text>
</comment>
<name>A0ABV4CZM2_9BACT</name>
<proteinExistence type="predicted"/>
<evidence type="ECO:0000313" key="1">
    <source>
        <dbReference type="EMBL" id="MEY8246126.1"/>
    </source>
</evidence>
<dbReference type="Proteomes" id="UP001565200">
    <property type="component" value="Unassembled WGS sequence"/>
</dbReference>
<evidence type="ECO:0000313" key="2">
    <source>
        <dbReference type="Proteomes" id="UP001565200"/>
    </source>
</evidence>
<dbReference type="InterPro" id="IPR052552">
    <property type="entry name" value="YeaO-like"/>
</dbReference>
<dbReference type="EMBL" id="JBCLPP010000034">
    <property type="protein sequence ID" value="MEY8246126.1"/>
    <property type="molecule type" value="Genomic_DNA"/>
</dbReference>
<keyword evidence="2" id="KW-1185">Reference proteome</keyword>
<gene>
    <name evidence="1" type="ORF">AAK873_10935</name>
</gene>
<protein>
    <submittedName>
        <fullName evidence="1">DUF488 family protein</fullName>
    </submittedName>
</protein>
<dbReference type="PANTHER" id="PTHR36849">
    <property type="entry name" value="CYTOPLASMIC PROTEIN-RELATED"/>
    <property type="match status" value="1"/>
</dbReference>
<dbReference type="RefSeq" id="WP_235898054.1">
    <property type="nucleotide sequence ID" value="NZ_JBCLPP010000034.1"/>
</dbReference>
<dbReference type="Pfam" id="PF22752">
    <property type="entry name" value="DUF488-N3i"/>
    <property type="match status" value="1"/>
</dbReference>
<organism evidence="1 2">
    <name type="scientific">Heminiphilus faecis</name>
    <dbReference type="NCBI Taxonomy" id="2601703"/>
    <lineage>
        <taxon>Bacteria</taxon>
        <taxon>Pseudomonadati</taxon>
        <taxon>Bacteroidota</taxon>
        <taxon>Bacteroidia</taxon>
        <taxon>Bacteroidales</taxon>
        <taxon>Muribaculaceae</taxon>
        <taxon>Heminiphilus</taxon>
    </lineage>
</organism>